<proteinExistence type="predicted"/>
<dbReference type="SUPFAM" id="SSF54001">
    <property type="entry name" value="Cysteine proteinases"/>
    <property type="match status" value="1"/>
</dbReference>
<dbReference type="Gene3D" id="3.10.620.30">
    <property type="match status" value="1"/>
</dbReference>
<protein>
    <recommendedName>
        <fullName evidence="1">Transglutaminase-like domain-containing protein</fullName>
    </recommendedName>
</protein>
<name>A0A381RQ96_9ZZZZ</name>
<dbReference type="Gene3D" id="1.25.40.10">
    <property type="entry name" value="Tetratricopeptide repeat domain"/>
    <property type="match status" value="2"/>
</dbReference>
<gene>
    <name evidence="2" type="ORF">METZ01_LOCUS46936</name>
</gene>
<dbReference type="InterPro" id="IPR011990">
    <property type="entry name" value="TPR-like_helical_dom_sf"/>
</dbReference>
<accession>A0A381RQ96</accession>
<feature type="domain" description="Transglutaminase-like" evidence="1">
    <location>
        <begin position="81"/>
        <end position="146"/>
    </location>
</feature>
<dbReference type="SMART" id="SM00028">
    <property type="entry name" value="TPR"/>
    <property type="match status" value="3"/>
</dbReference>
<dbReference type="PANTHER" id="PTHR12558">
    <property type="entry name" value="CELL DIVISION CYCLE 16,23,27"/>
    <property type="match status" value="1"/>
</dbReference>
<sequence length="395" mass="44688">MRIGFRIWLEANMTTRFLFLFLLSALGACATAPAVDYVEIERDDLLTGRALFGEQVLASEMPDVDVLRVNNDMRAFIAGGISEASTKVSRLGRLLSSLVDDGYYEAGYEPSLSQTAEETFASKRGNCLSYTNLFIAMAREAGLIVHFQIAQVPPTYDAVRGVLIRNNHVNILVEGGQFYYGGTRDVTIDFNLEDPSGYPTRRVSDGYGIGLYYNNVSVERWKQGELRAAFAYLLKAFHAGGARNPDLWVNLGVYYLQGARHRQAVEAFRVALSLDPRNQSAIGGLGRAFESMGDLNQAAEYDAQLSRYRRRNPYYHFARAQLAFGEQRYNESLDILKKAIRLRDDDHRFYHLQGMTFRELGDLAEARNSWARALEESTLNWQKKRYVEMLTAVND</sequence>
<dbReference type="Pfam" id="PF01841">
    <property type="entry name" value="Transglut_core"/>
    <property type="match status" value="1"/>
</dbReference>
<dbReference type="AlphaFoldDB" id="A0A381RQ96"/>
<dbReference type="PROSITE" id="PS51257">
    <property type="entry name" value="PROKAR_LIPOPROTEIN"/>
    <property type="match status" value="1"/>
</dbReference>
<dbReference type="SUPFAM" id="SSF48452">
    <property type="entry name" value="TPR-like"/>
    <property type="match status" value="1"/>
</dbReference>
<evidence type="ECO:0000313" key="2">
    <source>
        <dbReference type="EMBL" id="SUZ94082.1"/>
    </source>
</evidence>
<dbReference type="PROSITE" id="PS50293">
    <property type="entry name" value="TPR_REGION"/>
    <property type="match status" value="1"/>
</dbReference>
<reference evidence="2" key="1">
    <citation type="submission" date="2018-05" db="EMBL/GenBank/DDBJ databases">
        <authorList>
            <person name="Lanie J.A."/>
            <person name="Ng W.-L."/>
            <person name="Kazmierczak K.M."/>
            <person name="Andrzejewski T.M."/>
            <person name="Davidsen T.M."/>
            <person name="Wayne K.J."/>
            <person name="Tettelin H."/>
            <person name="Glass J.I."/>
            <person name="Rusch D."/>
            <person name="Podicherti R."/>
            <person name="Tsui H.-C.T."/>
            <person name="Winkler M.E."/>
        </authorList>
    </citation>
    <scope>NUCLEOTIDE SEQUENCE</scope>
</reference>
<evidence type="ECO:0000259" key="1">
    <source>
        <dbReference type="Pfam" id="PF01841"/>
    </source>
</evidence>
<dbReference type="InterPro" id="IPR002931">
    <property type="entry name" value="Transglutaminase-like"/>
</dbReference>
<dbReference type="InterPro" id="IPR019734">
    <property type="entry name" value="TPR_rpt"/>
</dbReference>
<organism evidence="2">
    <name type="scientific">marine metagenome</name>
    <dbReference type="NCBI Taxonomy" id="408172"/>
    <lineage>
        <taxon>unclassified sequences</taxon>
        <taxon>metagenomes</taxon>
        <taxon>ecological metagenomes</taxon>
    </lineage>
</organism>
<dbReference type="PANTHER" id="PTHR12558:SF13">
    <property type="entry name" value="CELL DIVISION CYCLE PROTEIN 27 HOMOLOG"/>
    <property type="match status" value="1"/>
</dbReference>
<dbReference type="InterPro" id="IPR038765">
    <property type="entry name" value="Papain-like_cys_pep_sf"/>
</dbReference>
<dbReference type="Pfam" id="PF14559">
    <property type="entry name" value="TPR_19"/>
    <property type="match status" value="1"/>
</dbReference>
<dbReference type="PROSITE" id="PS50005">
    <property type="entry name" value="TPR"/>
    <property type="match status" value="1"/>
</dbReference>
<dbReference type="EMBL" id="UINC01002202">
    <property type="protein sequence ID" value="SUZ94082.1"/>
    <property type="molecule type" value="Genomic_DNA"/>
</dbReference>